<evidence type="ECO:0000313" key="1">
    <source>
        <dbReference type="EMBL" id="SUZ50999.1"/>
    </source>
</evidence>
<proteinExistence type="predicted"/>
<gene>
    <name evidence="1" type="ORF">METZ01_LOCUS3853</name>
</gene>
<reference evidence="1" key="1">
    <citation type="submission" date="2018-05" db="EMBL/GenBank/DDBJ databases">
        <authorList>
            <person name="Lanie J.A."/>
            <person name="Ng W.-L."/>
            <person name="Kazmierczak K.M."/>
            <person name="Andrzejewski T.M."/>
            <person name="Davidsen T.M."/>
            <person name="Wayne K.J."/>
            <person name="Tettelin H."/>
            <person name="Glass J.I."/>
            <person name="Rusch D."/>
            <person name="Podicherti R."/>
            <person name="Tsui H.-C.T."/>
            <person name="Winkler M.E."/>
        </authorList>
    </citation>
    <scope>NUCLEOTIDE SEQUENCE</scope>
</reference>
<accession>A0A381N966</accession>
<name>A0A381N966_9ZZZZ</name>
<protein>
    <submittedName>
        <fullName evidence="1">Uncharacterized protein</fullName>
    </submittedName>
</protein>
<sequence>MGQSGASITGGRFWYGLPLGLGYLQPKGHSLHSAVALFYWWKKYTNNFLSKWFLLGHSSFTITLDTYSHVLPNMQDQLAGGCGQPSEAVVEISTIVEIGYCVLLYTSLPVGNNGTAGPF</sequence>
<dbReference type="EMBL" id="UINC01000199">
    <property type="protein sequence ID" value="SUZ50999.1"/>
    <property type="molecule type" value="Genomic_DNA"/>
</dbReference>
<organism evidence="1">
    <name type="scientific">marine metagenome</name>
    <dbReference type="NCBI Taxonomy" id="408172"/>
    <lineage>
        <taxon>unclassified sequences</taxon>
        <taxon>metagenomes</taxon>
        <taxon>ecological metagenomes</taxon>
    </lineage>
</organism>
<dbReference type="AlphaFoldDB" id="A0A381N966"/>